<evidence type="ECO:0000256" key="3">
    <source>
        <dbReference type="ARBA" id="ARBA00004721"/>
    </source>
</evidence>
<comment type="cofactor">
    <cofactor evidence="1 13">
        <name>heme</name>
        <dbReference type="ChEBI" id="CHEBI:30413"/>
    </cofactor>
</comment>
<dbReference type="SUPFAM" id="SSF48264">
    <property type="entry name" value="Cytochrome P450"/>
    <property type="match status" value="1"/>
</dbReference>
<evidence type="ECO:0000256" key="5">
    <source>
        <dbReference type="ARBA" id="ARBA00022617"/>
    </source>
</evidence>
<dbReference type="GO" id="GO:0020037">
    <property type="term" value="F:heme binding"/>
    <property type="evidence" value="ECO:0007669"/>
    <property type="project" value="InterPro"/>
</dbReference>
<dbReference type="GO" id="GO:0016020">
    <property type="term" value="C:membrane"/>
    <property type="evidence" value="ECO:0007669"/>
    <property type="project" value="UniProtKB-SubCell"/>
</dbReference>
<organism evidence="16 17">
    <name type="scientific">Paramarasmius palmivorus</name>
    <dbReference type="NCBI Taxonomy" id="297713"/>
    <lineage>
        <taxon>Eukaryota</taxon>
        <taxon>Fungi</taxon>
        <taxon>Dikarya</taxon>
        <taxon>Basidiomycota</taxon>
        <taxon>Agaricomycotina</taxon>
        <taxon>Agaricomycetes</taxon>
        <taxon>Agaricomycetidae</taxon>
        <taxon>Agaricales</taxon>
        <taxon>Marasmiineae</taxon>
        <taxon>Marasmiaceae</taxon>
        <taxon>Paramarasmius</taxon>
    </lineage>
</organism>
<accession>A0AAW0C8N0</accession>
<keyword evidence="12 15" id="KW-0472">Membrane</keyword>
<evidence type="ECO:0000256" key="6">
    <source>
        <dbReference type="ARBA" id="ARBA00022692"/>
    </source>
</evidence>
<dbReference type="InterPro" id="IPR001128">
    <property type="entry name" value="Cyt_P450"/>
</dbReference>
<name>A0AAW0C8N0_9AGAR</name>
<protein>
    <recommendedName>
        <fullName evidence="18">Cytochrome P450</fullName>
    </recommendedName>
</protein>
<reference evidence="16 17" key="1">
    <citation type="submission" date="2024-01" db="EMBL/GenBank/DDBJ databases">
        <title>A draft genome for a cacao thread blight-causing isolate of Paramarasmius palmivorus.</title>
        <authorList>
            <person name="Baruah I.K."/>
            <person name="Bukari Y."/>
            <person name="Amoako-Attah I."/>
            <person name="Meinhardt L.W."/>
            <person name="Bailey B.A."/>
            <person name="Cohen S.P."/>
        </authorList>
    </citation>
    <scope>NUCLEOTIDE SEQUENCE [LARGE SCALE GENOMIC DNA]</scope>
    <source>
        <strain evidence="16 17">GH-12</strain>
    </source>
</reference>
<dbReference type="EMBL" id="JAYKXP010000057">
    <property type="protein sequence ID" value="KAK7034559.1"/>
    <property type="molecule type" value="Genomic_DNA"/>
</dbReference>
<evidence type="ECO:0000256" key="9">
    <source>
        <dbReference type="ARBA" id="ARBA00023002"/>
    </source>
</evidence>
<dbReference type="InterPro" id="IPR017972">
    <property type="entry name" value="Cyt_P450_CS"/>
</dbReference>
<dbReference type="GO" id="GO:0016705">
    <property type="term" value="F:oxidoreductase activity, acting on paired donors, with incorporation or reduction of molecular oxygen"/>
    <property type="evidence" value="ECO:0007669"/>
    <property type="project" value="InterPro"/>
</dbReference>
<dbReference type="GO" id="GO:0004497">
    <property type="term" value="F:monooxygenase activity"/>
    <property type="evidence" value="ECO:0007669"/>
    <property type="project" value="UniProtKB-KW"/>
</dbReference>
<keyword evidence="17" id="KW-1185">Reference proteome</keyword>
<keyword evidence="5 13" id="KW-0349">Heme</keyword>
<evidence type="ECO:0000313" key="16">
    <source>
        <dbReference type="EMBL" id="KAK7034559.1"/>
    </source>
</evidence>
<evidence type="ECO:0000256" key="13">
    <source>
        <dbReference type="PIRSR" id="PIRSR602401-1"/>
    </source>
</evidence>
<evidence type="ECO:0000256" key="1">
    <source>
        <dbReference type="ARBA" id="ARBA00001971"/>
    </source>
</evidence>
<comment type="pathway">
    <text evidence="3">Secondary metabolite biosynthesis; terpenoid biosynthesis.</text>
</comment>
<evidence type="ECO:0000256" key="12">
    <source>
        <dbReference type="ARBA" id="ARBA00023136"/>
    </source>
</evidence>
<dbReference type="InterPro" id="IPR050121">
    <property type="entry name" value="Cytochrome_P450_monoxygenase"/>
</dbReference>
<dbReference type="PANTHER" id="PTHR24305">
    <property type="entry name" value="CYTOCHROME P450"/>
    <property type="match status" value="1"/>
</dbReference>
<feature type="binding site" description="axial binding residue" evidence="13">
    <location>
        <position position="473"/>
    </location>
    <ligand>
        <name>heme</name>
        <dbReference type="ChEBI" id="CHEBI:30413"/>
    </ligand>
    <ligandPart>
        <name>Fe</name>
        <dbReference type="ChEBI" id="CHEBI:18248"/>
    </ligandPart>
</feature>
<dbReference type="GO" id="GO:0005506">
    <property type="term" value="F:iron ion binding"/>
    <property type="evidence" value="ECO:0007669"/>
    <property type="project" value="InterPro"/>
</dbReference>
<evidence type="ECO:0000256" key="8">
    <source>
        <dbReference type="ARBA" id="ARBA00022989"/>
    </source>
</evidence>
<dbReference type="AlphaFoldDB" id="A0AAW0C8N0"/>
<dbReference type="PANTHER" id="PTHR24305:SF166">
    <property type="entry name" value="CYTOCHROME P450 12A4, MITOCHONDRIAL-RELATED"/>
    <property type="match status" value="1"/>
</dbReference>
<evidence type="ECO:0000256" key="14">
    <source>
        <dbReference type="RuleBase" id="RU000461"/>
    </source>
</evidence>
<dbReference type="PROSITE" id="PS00086">
    <property type="entry name" value="CYTOCHROME_P450"/>
    <property type="match status" value="1"/>
</dbReference>
<keyword evidence="10 13" id="KW-0408">Iron</keyword>
<keyword evidence="7 13" id="KW-0479">Metal-binding</keyword>
<comment type="caution">
    <text evidence="16">The sequence shown here is derived from an EMBL/GenBank/DDBJ whole genome shotgun (WGS) entry which is preliminary data.</text>
</comment>
<keyword evidence="6 15" id="KW-0812">Transmembrane</keyword>
<dbReference type="Gene3D" id="1.10.630.10">
    <property type="entry name" value="Cytochrome P450"/>
    <property type="match status" value="1"/>
</dbReference>
<gene>
    <name evidence="16" type="ORF">VNI00_012406</name>
</gene>
<evidence type="ECO:0000256" key="7">
    <source>
        <dbReference type="ARBA" id="ARBA00022723"/>
    </source>
</evidence>
<dbReference type="InterPro" id="IPR002401">
    <property type="entry name" value="Cyt_P450_E_grp-I"/>
</dbReference>
<feature type="transmembrane region" description="Helical" evidence="15">
    <location>
        <begin position="21"/>
        <end position="41"/>
    </location>
</feature>
<keyword evidence="9 14" id="KW-0560">Oxidoreductase</keyword>
<proteinExistence type="inferred from homology"/>
<evidence type="ECO:0008006" key="18">
    <source>
        <dbReference type="Google" id="ProtNLM"/>
    </source>
</evidence>
<dbReference type="Proteomes" id="UP001383192">
    <property type="component" value="Unassembled WGS sequence"/>
</dbReference>
<dbReference type="PRINTS" id="PR00463">
    <property type="entry name" value="EP450I"/>
</dbReference>
<sequence>MTKAKSILKIVSLERHNIKVMDTRTGLVVGIFVVFVTSRIIKFFNALRTVNYIPGYRPPFAPLDFPGVVLPTKWWNTGIDVHFTRRHDMYKEREYLSIVPFISGVPDIWTNNLEVAKQIESGGPKGLFFKPITSSRALRYRLVWNKTKEIYKEMVSGQDWAAKSVVEVDPVQSITYKLALILVGTCGFGLPGSWSEPPRTQDSNSMTVQGALRLIADSVTFTLFAPKWLKALPLKWIQESHDAHVELSVFMKEQIELRKATISSVPSQAGHESDQSDAAVKNNLLNLLVQASEDEEGKYKLDDEELIGNVFLLLLAGHGRSIPETTANALAGTFGYLAANPKVQEEIYEHIINVVGRDRDIEFEDYGNLNKVMSAFVETVRLLPGGHILIREAAEDTVLEIPADPKVDPEGAKLGQKESIPISQGTQVVVDMIGIHRNPRYFEDPEEYKPSRWYDIPNDSELFTGFSVGPRACIGRKFATTEAICFLALLLRDWRISPLLRNGEAEDDWKSRCLVPKFSLTLCVANIGVRFTRRTD</sequence>
<evidence type="ECO:0000256" key="15">
    <source>
        <dbReference type="SAM" id="Phobius"/>
    </source>
</evidence>
<comment type="subcellular location">
    <subcellularLocation>
        <location evidence="2">Membrane</location>
    </subcellularLocation>
</comment>
<evidence type="ECO:0000256" key="2">
    <source>
        <dbReference type="ARBA" id="ARBA00004370"/>
    </source>
</evidence>
<evidence type="ECO:0000256" key="4">
    <source>
        <dbReference type="ARBA" id="ARBA00010617"/>
    </source>
</evidence>
<keyword evidence="11 14" id="KW-0503">Monooxygenase</keyword>
<evidence type="ECO:0000256" key="11">
    <source>
        <dbReference type="ARBA" id="ARBA00023033"/>
    </source>
</evidence>
<evidence type="ECO:0000256" key="10">
    <source>
        <dbReference type="ARBA" id="ARBA00023004"/>
    </source>
</evidence>
<keyword evidence="8 15" id="KW-1133">Transmembrane helix</keyword>
<comment type="similarity">
    <text evidence="4 14">Belongs to the cytochrome P450 family.</text>
</comment>
<dbReference type="InterPro" id="IPR036396">
    <property type="entry name" value="Cyt_P450_sf"/>
</dbReference>
<dbReference type="Pfam" id="PF00067">
    <property type="entry name" value="p450"/>
    <property type="match status" value="1"/>
</dbReference>
<evidence type="ECO:0000313" key="17">
    <source>
        <dbReference type="Proteomes" id="UP001383192"/>
    </source>
</evidence>